<evidence type="ECO:0000313" key="5">
    <source>
        <dbReference type="Proteomes" id="UP000196560"/>
    </source>
</evidence>
<organism evidence="4 5">
    <name type="scientific">Enorma massiliensis</name>
    <dbReference type="NCBI Taxonomy" id="1472761"/>
    <lineage>
        <taxon>Bacteria</taxon>
        <taxon>Bacillati</taxon>
        <taxon>Actinomycetota</taxon>
        <taxon>Coriobacteriia</taxon>
        <taxon>Coriobacteriales</taxon>
        <taxon>Coriobacteriaceae</taxon>
        <taxon>Enorma</taxon>
    </lineage>
</organism>
<proteinExistence type="inferred from homology"/>
<dbReference type="PANTHER" id="PTHR11808:SF89">
    <property type="entry name" value="METHIONINE GAMMA-LYASE"/>
    <property type="match status" value="1"/>
</dbReference>
<dbReference type="GO" id="GO:0005737">
    <property type="term" value="C:cytoplasm"/>
    <property type="evidence" value="ECO:0007669"/>
    <property type="project" value="TreeGrafter"/>
</dbReference>
<protein>
    <recommendedName>
        <fullName evidence="6">Cystathionine beta-lyase</fullName>
    </recommendedName>
</protein>
<dbReference type="Gene3D" id="3.40.640.10">
    <property type="entry name" value="Type I PLP-dependent aspartate aminotransferase-like (Major domain)"/>
    <property type="match status" value="1"/>
</dbReference>
<evidence type="ECO:0000256" key="2">
    <source>
        <dbReference type="ARBA" id="ARBA00022898"/>
    </source>
</evidence>
<evidence type="ECO:0008006" key="6">
    <source>
        <dbReference type="Google" id="ProtNLM"/>
    </source>
</evidence>
<dbReference type="AlphaFoldDB" id="A0A1Y3U6Y6"/>
<dbReference type="Proteomes" id="UP000196560">
    <property type="component" value="Unassembled WGS sequence"/>
</dbReference>
<dbReference type="InterPro" id="IPR015422">
    <property type="entry name" value="PyrdxlP-dep_Trfase_small"/>
</dbReference>
<dbReference type="EMBL" id="NFHO01000001">
    <property type="protein sequence ID" value="OUN44526.1"/>
    <property type="molecule type" value="Genomic_DNA"/>
</dbReference>
<dbReference type="GO" id="GO:0030170">
    <property type="term" value="F:pyridoxal phosphate binding"/>
    <property type="evidence" value="ECO:0007669"/>
    <property type="project" value="InterPro"/>
</dbReference>
<sequence length="397" mass="42347">MNSRPAYSQVAAAYAQAAGARATWLVRARNAFEVIAKTGMVGAHDRLVVYGDTVLDRCLDVHPWQNVSVVDELTCDAFVQAGFMPHAEEAERARLVPEGSPASYAHPAGMAADRLFWLVPSVGGPQLRTADLRAFSRAAQEAGALLIVDNTLMTVYGCHPLMQGAHICIENLDAMVDASLKESVVAVSVARSLARRGRRHLADPRAEDAHRLLSFGFGSPDVVEPQSAPAGEDLTAIDAALDSLAVRMQPRFDGANAIASYLSCHAAVGCVRYPALATHPDHLLAPTVLEHGFGPAVSFCLRGAPAESMRAQATRFTALFEEARVASAESFAAASTGEFVVSDAPASAFGKTRRTRIVPTADSKTCCLRLYMGAEHPLSIVDSLDQALRLFCNPPEP</sequence>
<dbReference type="InterPro" id="IPR015421">
    <property type="entry name" value="PyrdxlP-dep_Trfase_major"/>
</dbReference>
<comment type="caution">
    <text evidence="4">The sequence shown here is derived from an EMBL/GenBank/DDBJ whole genome shotgun (WGS) entry which is preliminary data.</text>
</comment>
<comment type="similarity">
    <text evidence="3">Belongs to the trans-sulfuration enzymes family.</text>
</comment>
<dbReference type="SUPFAM" id="SSF53383">
    <property type="entry name" value="PLP-dependent transferases"/>
    <property type="match status" value="1"/>
</dbReference>
<comment type="cofactor">
    <cofactor evidence="1 3">
        <name>pyridoxal 5'-phosphate</name>
        <dbReference type="ChEBI" id="CHEBI:597326"/>
    </cofactor>
</comment>
<dbReference type="GO" id="GO:0016846">
    <property type="term" value="F:carbon-sulfur lyase activity"/>
    <property type="evidence" value="ECO:0007669"/>
    <property type="project" value="TreeGrafter"/>
</dbReference>
<dbReference type="InterPro" id="IPR015424">
    <property type="entry name" value="PyrdxlP-dep_Trfase"/>
</dbReference>
<keyword evidence="5" id="KW-1185">Reference proteome</keyword>
<dbReference type="RefSeq" id="WP_087185644.1">
    <property type="nucleotide sequence ID" value="NZ_NFHO01000001.1"/>
</dbReference>
<evidence type="ECO:0000313" key="4">
    <source>
        <dbReference type="EMBL" id="OUN44526.1"/>
    </source>
</evidence>
<reference evidence="5" key="1">
    <citation type="submission" date="2017-04" db="EMBL/GenBank/DDBJ databases">
        <title>Function of individual gut microbiota members based on whole genome sequencing of pure cultures obtained from chicken caecum.</title>
        <authorList>
            <person name="Medvecky M."/>
            <person name="Cejkova D."/>
            <person name="Polansky O."/>
            <person name="Karasova D."/>
            <person name="Kubasova T."/>
            <person name="Cizek A."/>
            <person name="Rychlik I."/>
        </authorList>
    </citation>
    <scope>NUCLEOTIDE SEQUENCE [LARGE SCALE GENOMIC DNA]</scope>
    <source>
        <strain evidence="5">An70</strain>
    </source>
</reference>
<dbReference type="GO" id="GO:0019346">
    <property type="term" value="P:transsulfuration"/>
    <property type="evidence" value="ECO:0007669"/>
    <property type="project" value="InterPro"/>
</dbReference>
<accession>A0A1Y3U6Y6</accession>
<evidence type="ECO:0000256" key="3">
    <source>
        <dbReference type="RuleBase" id="RU362118"/>
    </source>
</evidence>
<dbReference type="eggNOG" id="COG0626">
    <property type="taxonomic scope" value="Bacteria"/>
</dbReference>
<dbReference type="STRING" id="1118060.GCA_000311845_00933"/>
<gene>
    <name evidence="4" type="ORF">B5G21_00875</name>
</gene>
<name>A0A1Y3U6Y6_9ACTN</name>
<evidence type="ECO:0000256" key="1">
    <source>
        <dbReference type="ARBA" id="ARBA00001933"/>
    </source>
</evidence>
<dbReference type="Gene3D" id="3.90.1150.10">
    <property type="entry name" value="Aspartate Aminotransferase, domain 1"/>
    <property type="match status" value="1"/>
</dbReference>
<dbReference type="Pfam" id="PF01053">
    <property type="entry name" value="Cys_Met_Meta_PP"/>
    <property type="match status" value="1"/>
</dbReference>
<dbReference type="PANTHER" id="PTHR11808">
    <property type="entry name" value="TRANS-SULFURATION ENZYME FAMILY MEMBER"/>
    <property type="match status" value="1"/>
</dbReference>
<dbReference type="InterPro" id="IPR000277">
    <property type="entry name" value="Cys/Met-Metab_PyrdxlP-dep_enz"/>
</dbReference>
<keyword evidence="2 3" id="KW-0663">Pyridoxal phosphate</keyword>